<keyword evidence="2" id="KW-1185">Reference proteome</keyword>
<reference evidence="1 2" key="1">
    <citation type="submission" date="2016-10" db="EMBL/GenBank/DDBJ databases">
        <authorList>
            <person name="de Groot N.N."/>
        </authorList>
    </citation>
    <scope>NUCLEOTIDE SEQUENCE [LARGE SCALE GENOMIC DNA]</scope>
    <source>
        <strain evidence="1 2">DSM 2179</strain>
    </source>
</reference>
<protein>
    <submittedName>
        <fullName evidence="1">Uncharacterized protein</fullName>
    </submittedName>
</protein>
<dbReference type="Proteomes" id="UP000199662">
    <property type="component" value="Unassembled WGS sequence"/>
</dbReference>
<sequence length="403" mass="46919">MSEETITERIEYLTQILTAWDNTEQRSALRGNPRRYVGYEYIGLESKQSQYLRALTCSTQTQTLQFPLWHANSRLRKKIYAEQTIVEVTKDDMWNYRGCTGTMLWSNDQDGGEYFSIINTTADGVLHLAKQVTHDFLPRKTVVVPVFWGILQQEDKYTNETSNVTTMTINVEFINRGLQIKLPDAIDAYQYPRISFAESKNAPGEYVGRELFMMPPTWNDDIGSSYRRNANRLDNQSGPIRYDLKSKETTEIRSIEYTAIAREEIQFLQRFFYRCKGRLKSFYAPTWVNDVELVADVVSGSILLARFSLYWKYYASNKRRKTLIVFFRDGTIAILKIAGFSLDDSQTYAKIYLEMPIQRALNRTQIRMISFLCLYRHNSDTLTTNYQTTGIANMNLEFAEVTE</sequence>
<accession>A0A1H6Y3M6</accession>
<dbReference type="AlphaFoldDB" id="A0A1H6Y3M6"/>
<organism evidence="1 2">
    <name type="scientific">Propionispira arboris</name>
    <dbReference type="NCBI Taxonomy" id="84035"/>
    <lineage>
        <taxon>Bacteria</taxon>
        <taxon>Bacillati</taxon>
        <taxon>Bacillota</taxon>
        <taxon>Negativicutes</taxon>
        <taxon>Selenomonadales</taxon>
        <taxon>Selenomonadaceae</taxon>
        <taxon>Propionispira</taxon>
    </lineage>
</organism>
<dbReference type="EMBL" id="FNZK01000006">
    <property type="protein sequence ID" value="SEJ35046.1"/>
    <property type="molecule type" value="Genomic_DNA"/>
</dbReference>
<dbReference type="STRING" id="84035.SAMN05660742_10667"/>
<evidence type="ECO:0000313" key="1">
    <source>
        <dbReference type="EMBL" id="SEJ35046.1"/>
    </source>
</evidence>
<evidence type="ECO:0000313" key="2">
    <source>
        <dbReference type="Proteomes" id="UP000199662"/>
    </source>
</evidence>
<dbReference type="RefSeq" id="WP_091830634.1">
    <property type="nucleotide sequence ID" value="NZ_FNZK01000006.1"/>
</dbReference>
<name>A0A1H6Y3M6_9FIRM</name>
<proteinExistence type="predicted"/>
<gene>
    <name evidence="1" type="ORF">SAMN05660742_10667</name>
</gene>